<dbReference type="Proteomes" id="UP000240572">
    <property type="component" value="Unassembled WGS sequence"/>
</dbReference>
<dbReference type="AlphaFoldDB" id="A0A2P8D1X8"/>
<gene>
    <name evidence="2" type="ORF">B0I18_106219</name>
</gene>
<evidence type="ECO:0000313" key="2">
    <source>
        <dbReference type="EMBL" id="PSK91207.1"/>
    </source>
</evidence>
<proteinExistence type="predicted"/>
<keyword evidence="1" id="KW-0812">Transmembrane</keyword>
<keyword evidence="3" id="KW-1185">Reference proteome</keyword>
<comment type="caution">
    <text evidence="2">The sequence shown here is derived from an EMBL/GenBank/DDBJ whole genome shotgun (WGS) entry which is preliminary data.</text>
</comment>
<dbReference type="RefSeq" id="WP_106523805.1">
    <property type="nucleotide sequence ID" value="NZ_PYGD01000006.1"/>
</dbReference>
<organism evidence="2 3">
    <name type="scientific">Taibaiella chishuiensis</name>
    <dbReference type="NCBI Taxonomy" id="1434707"/>
    <lineage>
        <taxon>Bacteria</taxon>
        <taxon>Pseudomonadati</taxon>
        <taxon>Bacteroidota</taxon>
        <taxon>Chitinophagia</taxon>
        <taxon>Chitinophagales</taxon>
        <taxon>Chitinophagaceae</taxon>
        <taxon>Taibaiella</taxon>
    </lineage>
</organism>
<keyword evidence="1" id="KW-1133">Transmembrane helix</keyword>
<keyword evidence="1" id="KW-0472">Membrane</keyword>
<name>A0A2P8D1X8_9BACT</name>
<accession>A0A2P8D1X8</accession>
<reference evidence="2 3" key="1">
    <citation type="submission" date="2018-03" db="EMBL/GenBank/DDBJ databases">
        <title>Genomic Encyclopedia of Type Strains, Phase III (KMG-III): the genomes of soil and plant-associated and newly described type strains.</title>
        <authorList>
            <person name="Whitman W."/>
        </authorList>
    </citation>
    <scope>NUCLEOTIDE SEQUENCE [LARGE SCALE GENOMIC DNA]</scope>
    <source>
        <strain evidence="2 3">CGMCC 1.12700</strain>
    </source>
</reference>
<evidence type="ECO:0000313" key="3">
    <source>
        <dbReference type="Proteomes" id="UP000240572"/>
    </source>
</evidence>
<dbReference type="EMBL" id="PYGD01000006">
    <property type="protein sequence ID" value="PSK91207.1"/>
    <property type="molecule type" value="Genomic_DNA"/>
</dbReference>
<evidence type="ECO:0000256" key="1">
    <source>
        <dbReference type="SAM" id="Phobius"/>
    </source>
</evidence>
<feature type="transmembrane region" description="Helical" evidence="1">
    <location>
        <begin position="39"/>
        <end position="66"/>
    </location>
</feature>
<sequence length="76" mass="8598">MRSFLVGCGFYILSVLVLLLFRGPLHMLAADVFHLDDASWWKIVLAFLIGAKLILVFLLLTPALALHWCGKTKENR</sequence>
<protein>
    <submittedName>
        <fullName evidence="2">Uncharacterized protein</fullName>
    </submittedName>
</protein>